<evidence type="ECO:0000313" key="1">
    <source>
        <dbReference type="EMBL" id="SAY42052.1"/>
    </source>
</evidence>
<reference evidence="1" key="1">
    <citation type="submission" date="2016-05" db="EMBL/GenBank/DDBJ databases">
        <authorList>
            <person name="Cock P.J.A."/>
            <person name="Cock P.J.A."/>
        </authorList>
    </citation>
    <scope>NUCLEOTIDE SEQUENCE</scope>
    <source>
        <strain evidence="1">PWN146_assembly</strain>
    </source>
</reference>
<name>A0A1C3HAK0_SERMA</name>
<proteinExistence type="predicted"/>
<dbReference type="AlphaFoldDB" id="A0A1C3HAK0"/>
<sequence>MTDNNAAFIQYVDLRNKNWSLQERLNVEGIYVSSRDELVSAQDFIINTLKRPTTVRFAAPFATWTAPKTDINVGFVYLDGNGVSINAIIPNGTESDHNYFLRCYTSSGALDNNVPIRPAPILKDFTVKGIGAKINKGKDETPTEYNYTDGIRFHSPEGPLGNFSVNNVYVSGFYYGLYYGTNAYIAHHYACEVIRCFESLHMPSTSSGAQNFGEGINFFGGTLGNSQGLAVRNANPNGAFRLFGTSIDYAGSIAYVEAGSIELHGCHMEFNNGNSPLTDIPFRCSANQNASLLIHGGEIIVAGGRLAQASLFYAETGSSGIIVDSVKFYGVRTASGRYFSGTGDFVIANSRLDGGGGGAGIQTLVGAVNNKLKDGDFAFSAKPFGWEVTGGMVDDPFTSDAVTIGIEAGAGIGGGNALKVSKLGNANTNAGVRVSVPVAQYEQLGACFTLKTVNGGTGNLFATLQYACIQEHADNGISIVAKAAPAAWDAVMKADAYTEYAEYRFNANRRKVPVWATHVILTFNLFALAKNGVLYLDNACITAM</sequence>
<protein>
    <submittedName>
        <fullName evidence="1">Uncharacterized protein</fullName>
    </submittedName>
</protein>
<accession>A0A1C3HAK0</accession>
<dbReference type="EMBL" id="LT575490">
    <property type="protein sequence ID" value="SAY42052.1"/>
    <property type="molecule type" value="Genomic_DNA"/>
</dbReference>
<organism evidence="1">
    <name type="scientific">Serratia marcescens</name>
    <dbReference type="NCBI Taxonomy" id="615"/>
    <lineage>
        <taxon>Bacteria</taxon>
        <taxon>Pseudomonadati</taxon>
        <taxon>Pseudomonadota</taxon>
        <taxon>Gammaproteobacteria</taxon>
        <taxon>Enterobacterales</taxon>
        <taxon>Yersiniaceae</taxon>
        <taxon>Serratia</taxon>
    </lineage>
</organism>
<gene>
    <name evidence="1" type="ORF">PWN146_00730</name>
</gene>